<name>A0A8D8K618_CULPI</name>
<evidence type="ECO:0000313" key="1">
    <source>
        <dbReference type="EMBL" id="CAG6584308.1"/>
    </source>
</evidence>
<reference evidence="1" key="1">
    <citation type="submission" date="2021-05" db="EMBL/GenBank/DDBJ databases">
        <authorList>
            <person name="Alioto T."/>
            <person name="Alioto T."/>
            <person name="Gomez Garrido J."/>
        </authorList>
    </citation>
    <scope>NUCLEOTIDE SEQUENCE</scope>
</reference>
<dbReference type="AlphaFoldDB" id="A0A8D8K618"/>
<dbReference type="EMBL" id="HBUE01206876">
    <property type="protein sequence ID" value="CAG6532436.1"/>
    <property type="molecule type" value="Transcribed_RNA"/>
</dbReference>
<sequence>MWNRFRDHNYSAVRGRDRYRRAARSSWLSSADLYHTGTASGLRNWALRQLRCLPVDPNGTAFVVCSWLCPNAGDASFLRVQGRLRGSGSIVGVHPRRTNFRVAS</sequence>
<proteinExistence type="predicted"/>
<organism evidence="1">
    <name type="scientific">Culex pipiens</name>
    <name type="common">House mosquito</name>
    <dbReference type="NCBI Taxonomy" id="7175"/>
    <lineage>
        <taxon>Eukaryota</taxon>
        <taxon>Metazoa</taxon>
        <taxon>Ecdysozoa</taxon>
        <taxon>Arthropoda</taxon>
        <taxon>Hexapoda</taxon>
        <taxon>Insecta</taxon>
        <taxon>Pterygota</taxon>
        <taxon>Neoptera</taxon>
        <taxon>Endopterygota</taxon>
        <taxon>Diptera</taxon>
        <taxon>Nematocera</taxon>
        <taxon>Culicoidea</taxon>
        <taxon>Culicidae</taxon>
        <taxon>Culicinae</taxon>
        <taxon>Culicini</taxon>
        <taxon>Culex</taxon>
        <taxon>Culex</taxon>
    </lineage>
</organism>
<accession>A0A8D8K618</accession>
<protein>
    <submittedName>
        <fullName evidence="1">(northern house mosquito) hypothetical protein</fullName>
    </submittedName>
</protein>
<dbReference type="EMBL" id="HBUE01313181">
    <property type="protein sequence ID" value="CAG6584308.1"/>
    <property type="molecule type" value="Transcribed_RNA"/>
</dbReference>